<keyword evidence="1" id="KW-1133">Transmembrane helix</keyword>
<feature type="transmembrane region" description="Helical" evidence="1">
    <location>
        <begin position="100"/>
        <end position="123"/>
    </location>
</feature>
<reference evidence="2 3" key="1">
    <citation type="submission" date="2015-03" db="EMBL/GenBank/DDBJ databases">
        <title>Genome assembly of Sandaracinus amylolyticus DSM 53668.</title>
        <authorList>
            <person name="Sharma G."/>
            <person name="Subramanian S."/>
        </authorList>
    </citation>
    <scope>NUCLEOTIDE SEQUENCE [LARGE SCALE GENOMIC DNA]</scope>
    <source>
        <strain evidence="2 3">DSM 53668</strain>
    </source>
</reference>
<keyword evidence="1" id="KW-0472">Membrane</keyword>
<dbReference type="AlphaFoldDB" id="A0A0F6W1W3"/>
<evidence type="ECO:0000313" key="2">
    <source>
        <dbReference type="EMBL" id="AKF05152.1"/>
    </source>
</evidence>
<dbReference type="KEGG" id="samy:DB32_002301"/>
<sequence>MHVVVAIKTLIVVYALASSVRARFRAGIAATVVIALLSIVLPILNLTDHAGSLGARVLERPYVAPSLSGIVGAVTTRLAFRAVDAEREPARVPALEGAAYALLGSTLLDLGLAVIAGLVLHLMERTSAS</sequence>
<feature type="transmembrane region" description="Helical" evidence="1">
    <location>
        <begin position="27"/>
        <end position="46"/>
    </location>
</feature>
<gene>
    <name evidence="2" type="ORF">DB32_002301</name>
</gene>
<dbReference type="RefSeq" id="WP_053232421.1">
    <property type="nucleotide sequence ID" value="NZ_CP011125.1"/>
</dbReference>
<dbReference type="Proteomes" id="UP000034883">
    <property type="component" value="Chromosome"/>
</dbReference>
<evidence type="ECO:0000256" key="1">
    <source>
        <dbReference type="SAM" id="Phobius"/>
    </source>
</evidence>
<keyword evidence="1" id="KW-0812">Transmembrane</keyword>
<name>A0A0F6W1W3_9BACT</name>
<organism evidence="2 3">
    <name type="scientific">Sandaracinus amylolyticus</name>
    <dbReference type="NCBI Taxonomy" id="927083"/>
    <lineage>
        <taxon>Bacteria</taxon>
        <taxon>Pseudomonadati</taxon>
        <taxon>Myxococcota</taxon>
        <taxon>Polyangia</taxon>
        <taxon>Polyangiales</taxon>
        <taxon>Sandaracinaceae</taxon>
        <taxon>Sandaracinus</taxon>
    </lineage>
</organism>
<dbReference type="EMBL" id="CP011125">
    <property type="protein sequence ID" value="AKF05152.1"/>
    <property type="molecule type" value="Genomic_DNA"/>
</dbReference>
<keyword evidence="3" id="KW-1185">Reference proteome</keyword>
<accession>A0A0F6W1W3</accession>
<dbReference type="STRING" id="927083.DB32_002301"/>
<proteinExistence type="predicted"/>
<protein>
    <submittedName>
        <fullName evidence="2">Uncharacterized protein</fullName>
    </submittedName>
</protein>
<evidence type="ECO:0000313" key="3">
    <source>
        <dbReference type="Proteomes" id="UP000034883"/>
    </source>
</evidence>